<dbReference type="Proteomes" id="UP001055712">
    <property type="component" value="Unassembled WGS sequence"/>
</dbReference>
<dbReference type="GO" id="GO:0060271">
    <property type="term" value="P:cilium assembly"/>
    <property type="evidence" value="ECO:0007669"/>
    <property type="project" value="TreeGrafter"/>
</dbReference>
<dbReference type="InterPro" id="IPR055458">
    <property type="entry name" value="IFT52_GIFT"/>
</dbReference>
<comment type="caution">
    <text evidence="3">The sequence shown here is derived from an EMBL/GenBank/DDBJ whole genome shotgun (WGS) entry which is preliminary data.</text>
</comment>
<dbReference type="GO" id="GO:0005929">
    <property type="term" value="C:cilium"/>
    <property type="evidence" value="ECO:0007669"/>
    <property type="project" value="TreeGrafter"/>
</dbReference>
<proteinExistence type="predicted"/>
<feature type="domain" description="IFT52 GIFT" evidence="2">
    <location>
        <begin position="13"/>
        <end position="260"/>
    </location>
</feature>
<evidence type="ECO:0000313" key="4">
    <source>
        <dbReference type="Proteomes" id="UP001055712"/>
    </source>
</evidence>
<dbReference type="PANTHER" id="PTHR12969:SF7">
    <property type="entry name" value="INTRAFLAGELLAR TRANSPORT PROTEIN 52 HOMOLOG"/>
    <property type="match status" value="1"/>
</dbReference>
<dbReference type="Pfam" id="PF23352">
    <property type="entry name" value="IFT52_central"/>
    <property type="match status" value="1"/>
</dbReference>
<dbReference type="Gene3D" id="6.10.250.2800">
    <property type="match status" value="1"/>
</dbReference>
<dbReference type="PANTHER" id="PTHR12969">
    <property type="entry name" value="NGD5/OSM-6/IFT52"/>
    <property type="match status" value="1"/>
</dbReference>
<dbReference type="InterPro" id="IPR039975">
    <property type="entry name" value="IFT52"/>
</dbReference>
<evidence type="ECO:0000313" key="3">
    <source>
        <dbReference type="EMBL" id="KAI3426955.1"/>
    </source>
</evidence>
<name>A0A9D4TJ18_CHLVU</name>
<dbReference type="EMBL" id="SIDB01000010">
    <property type="protein sequence ID" value="KAI3426955.1"/>
    <property type="molecule type" value="Genomic_DNA"/>
</dbReference>
<dbReference type="GO" id="GO:0005814">
    <property type="term" value="C:centriole"/>
    <property type="evidence" value="ECO:0007669"/>
    <property type="project" value="TreeGrafter"/>
</dbReference>
<protein>
    <recommendedName>
        <fullName evidence="5">Intraflagellar transport 52-like protein</fullName>
    </recommendedName>
</protein>
<reference evidence="3" key="2">
    <citation type="submission" date="2020-11" db="EMBL/GenBank/DDBJ databases">
        <authorList>
            <person name="Cecchin M."/>
            <person name="Marcolungo L."/>
            <person name="Rossato M."/>
            <person name="Girolomoni L."/>
            <person name="Cosentino E."/>
            <person name="Cuine S."/>
            <person name="Li-Beisson Y."/>
            <person name="Delledonne M."/>
            <person name="Ballottari M."/>
        </authorList>
    </citation>
    <scope>NUCLEOTIDE SEQUENCE</scope>
    <source>
        <strain evidence="3">211/11P</strain>
        <tissue evidence="3">Whole cell</tissue>
    </source>
</reference>
<evidence type="ECO:0008006" key="5">
    <source>
        <dbReference type="Google" id="ProtNLM"/>
    </source>
</evidence>
<dbReference type="AlphaFoldDB" id="A0A9D4TJ18"/>
<reference evidence="3" key="1">
    <citation type="journal article" date="2019" name="Plant J.">
        <title>Chlorella vulgaris genome assembly and annotation reveals the molecular basis for metabolic acclimation to high light conditions.</title>
        <authorList>
            <person name="Cecchin M."/>
            <person name="Marcolungo L."/>
            <person name="Rossato M."/>
            <person name="Girolomoni L."/>
            <person name="Cosentino E."/>
            <person name="Cuine S."/>
            <person name="Li-Beisson Y."/>
            <person name="Delledonne M."/>
            <person name="Ballottari M."/>
        </authorList>
    </citation>
    <scope>NUCLEOTIDE SEQUENCE</scope>
    <source>
        <strain evidence="3">211/11P</strain>
    </source>
</reference>
<accession>A0A9D4TJ18</accession>
<dbReference type="InterPro" id="IPR029062">
    <property type="entry name" value="Class_I_gatase-like"/>
</dbReference>
<dbReference type="GO" id="GO:0042073">
    <property type="term" value="P:intraciliary transport"/>
    <property type="evidence" value="ECO:0007669"/>
    <property type="project" value="TreeGrafter"/>
</dbReference>
<dbReference type="SUPFAM" id="SSF52317">
    <property type="entry name" value="Class I glutamine amidotransferase-like"/>
    <property type="match status" value="1"/>
</dbReference>
<organism evidence="3 4">
    <name type="scientific">Chlorella vulgaris</name>
    <name type="common">Green alga</name>
    <dbReference type="NCBI Taxonomy" id="3077"/>
    <lineage>
        <taxon>Eukaryota</taxon>
        <taxon>Viridiplantae</taxon>
        <taxon>Chlorophyta</taxon>
        <taxon>core chlorophytes</taxon>
        <taxon>Trebouxiophyceae</taxon>
        <taxon>Chlorellales</taxon>
        <taxon>Chlorellaceae</taxon>
        <taxon>Chlorella clade</taxon>
        <taxon>Chlorella</taxon>
    </lineage>
</organism>
<dbReference type="OrthoDB" id="10259368at2759"/>
<sequence length="453" mass="48057">MDSSREGGSGPVILISSVKQECRSLRSGFKQLARHLKSARCDVRRLDATAGGGITPSSLAQAAIVVFGGPTEAFMPEELDCLRAYLRGGGNLLVLGAEGCGGQSGSHLNALLADFGIKVASDCVIQTAFTRYLHPKQVLVADGMLSPDMAAYCASNSKARRGGGGGASSRPVDENGRPLASFVYPHGATVAALGPALPILSSGLVAHPCNMTIGAAWWEDGGEAGRLAVLGSAAVFDDEWLGKEDNTALLDFLLGWMLRDPACALSRRNLAEPEILDPRPVTHVAELAAQPREHADLPRDLSKLFADSLFRLDMSMVPQVAALRRLRRRQLPLWTPPLEVPFPALQPAVFPPPFAELPPPPLELFDLEEELAGPLEQLNRLTAQFLAAVKQGTPGGGGSSQQLEAYIADCSQLLGLRTARGGTAKQQLAEVLEAVVQCKLPDYTAGGEAEEDF</sequence>
<dbReference type="InterPro" id="IPR055460">
    <property type="entry name" value="IFT52_central"/>
</dbReference>
<evidence type="ECO:0000259" key="2">
    <source>
        <dbReference type="Pfam" id="PF23355"/>
    </source>
</evidence>
<keyword evidence="4" id="KW-1185">Reference proteome</keyword>
<dbReference type="Pfam" id="PF23355">
    <property type="entry name" value="IFT52_GIFT"/>
    <property type="match status" value="1"/>
</dbReference>
<dbReference type="GO" id="GO:0030992">
    <property type="term" value="C:intraciliary transport particle B"/>
    <property type="evidence" value="ECO:0007669"/>
    <property type="project" value="TreeGrafter"/>
</dbReference>
<gene>
    <name evidence="3" type="ORF">D9Q98_006899</name>
</gene>
<evidence type="ECO:0000259" key="1">
    <source>
        <dbReference type="Pfam" id="PF23352"/>
    </source>
</evidence>
<feature type="domain" description="IFT52 central" evidence="1">
    <location>
        <begin position="293"/>
        <end position="360"/>
    </location>
</feature>